<keyword evidence="2" id="KW-0449">Lipoprotein</keyword>
<evidence type="ECO:0000256" key="1">
    <source>
        <dbReference type="ARBA" id="ARBA00007613"/>
    </source>
</evidence>
<comment type="similarity">
    <text evidence="1 2">Belongs to the outer membrane factor (OMF) (TC 1.B.17) family.</text>
</comment>
<feature type="coiled-coil region" evidence="3">
    <location>
        <begin position="351"/>
        <end position="388"/>
    </location>
</feature>
<organism evidence="4 5">
    <name type="scientific">Leeuwenhoekiella nanhaiensis</name>
    <dbReference type="NCBI Taxonomy" id="1655491"/>
    <lineage>
        <taxon>Bacteria</taxon>
        <taxon>Pseudomonadati</taxon>
        <taxon>Bacteroidota</taxon>
        <taxon>Flavobacteriia</taxon>
        <taxon>Flavobacteriales</taxon>
        <taxon>Flavobacteriaceae</taxon>
        <taxon>Leeuwenhoekiella</taxon>
    </lineage>
</organism>
<dbReference type="NCBIfam" id="TIGR01845">
    <property type="entry name" value="outer_NodT"/>
    <property type="match status" value="1"/>
</dbReference>
<dbReference type="Gene3D" id="1.20.1600.10">
    <property type="entry name" value="Outer membrane efflux proteins (OEP)"/>
    <property type="match status" value="1"/>
</dbReference>
<gene>
    <name evidence="4" type="ORF">CJ305_10605</name>
</gene>
<proteinExistence type="inferred from homology"/>
<keyword evidence="3" id="KW-0175">Coiled coil</keyword>
<dbReference type="SUPFAM" id="SSF56954">
    <property type="entry name" value="Outer membrane efflux proteins (OEP)"/>
    <property type="match status" value="1"/>
</dbReference>
<dbReference type="PANTHER" id="PTHR30203">
    <property type="entry name" value="OUTER MEMBRANE CATION EFFLUX PROTEIN"/>
    <property type="match status" value="1"/>
</dbReference>
<dbReference type="GO" id="GO:0015562">
    <property type="term" value="F:efflux transmembrane transporter activity"/>
    <property type="evidence" value="ECO:0007669"/>
    <property type="project" value="InterPro"/>
</dbReference>
<evidence type="ECO:0000313" key="5">
    <source>
        <dbReference type="Proteomes" id="UP000229433"/>
    </source>
</evidence>
<evidence type="ECO:0008006" key="6">
    <source>
        <dbReference type="Google" id="ProtNLM"/>
    </source>
</evidence>
<dbReference type="PANTHER" id="PTHR30203:SF33">
    <property type="entry name" value="BLR4455 PROTEIN"/>
    <property type="match status" value="1"/>
</dbReference>
<keyword evidence="5" id="KW-1185">Reference proteome</keyword>
<dbReference type="Proteomes" id="UP000229433">
    <property type="component" value="Unassembled WGS sequence"/>
</dbReference>
<dbReference type="GO" id="GO:0005886">
    <property type="term" value="C:plasma membrane"/>
    <property type="evidence" value="ECO:0007669"/>
    <property type="project" value="UniProtKB-SubCell"/>
</dbReference>
<comment type="subcellular location">
    <subcellularLocation>
        <location evidence="2">Cell membrane</location>
        <topology evidence="2">Lipid-anchor</topology>
    </subcellularLocation>
</comment>
<dbReference type="Pfam" id="PF02321">
    <property type="entry name" value="OEP"/>
    <property type="match status" value="2"/>
</dbReference>
<keyword evidence="2" id="KW-0472">Membrane</keyword>
<dbReference type="OrthoDB" id="9770517at2"/>
<evidence type="ECO:0000256" key="2">
    <source>
        <dbReference type="RuleBase" id="RU362097"/>
    </source>
</evidence>
<dbReference type="AlphaFoldDB" id="A0A2G1VRH7"/>
<name>A0A2G1VRH7_9FLAO</name>
<dbReference type="EMBL" id="NQXA01000007">
    <property type="protein sequence ID" value="PHQ29382.1"/>
    <property type="molecule type" value="Genomic_DNA"/>
</dbReference>
<keyword evidence="2" id="KW-1134">Transmembrane beta strand</keyword>
<evidence type="ECO:0000313" key="4">
    <source>
        <dbReference type="EMBL" id="PHQ29382.1"/>
    </source>
</evidence>
<sequence>MLAGCGSKLGTVEAPVPEPQSFSYTGQDVIPEEWWRSFDDEQLNRLMDSALTKNLNLASIWQQFQAAKAGVRIAGSNLWPQVEATLQSGISRPQPDFAGGENTQAGISASYEVDLWGRLNALQDAEVYRAKASYYDYQTAAMSLSAELSSAYFSVLTASKQLNLIKEQIEINEQIMKLIRNRFGSGQIRAVDILRQEQLLETTRGLAVSFERELALAQNRLDVLMGIPAQNDYVLEFKELPDLSPLPETGLPLELTRRRPDLQSAYERVKANDREYAAALSNRYPRLSFRLSGQVRSNTYTNLFREWAYSLAGNLVAPLFYGGRLQAEADQAEAFKQSAVYDYGQTVLVAFREVEDALVNEQKQKDRLEILERQLELTEKTNKQIRFEFFNGLSDYLDVLLALDEQQQLKRDQIRAEQQLIEFRINLYRALAGGFETRREQEEGS</sequence>
<accession>A0A2G1VRH7</accession>
<comment type="caution">
    <text evidence="4">The sequence shown here is derived from an EMBL/GenBank/DDBJ whole genome shotgun (WGS) entry which is preliminary data.</text>
</comment>
<keyword evidence="2" id="KW-0812">Transmembrane</keyword>
<protein>
    <recommendedName>
        <fullName evidence="6">RND transporter</fullName>
    </recommendedName>
</protein>
<evidence type="ECO:0000256" key="3">
    <source>
        <dbReference type="SAM" id="Coils"/>
    </source>
</evidence>
<dbReference type="InterPro" id="IPR010131">
    <property type="entry name" value="MdtP/NodT-like"/>
</dbReference>
<dbReference type="InterPro" id="IPR003423">
    <property type="entry name" value="OMP_efflux"/>
</dbReference>
<keyword evidence="2" id="KW-0564">Palmitate</keyword>
<reference evidence="4 5" key="1">
    <citation type="submission" date="2017-08" db="EMBL/GenBank/DDBJ databases">
        <title>The whole genome shortgun sequences of strain Leeuwenhoekiella nanhaiensis G18 from the South China Sea.</title>
        <authorList>
            <person name="Liu Q."/>
        </authorList>
    </citation>
    <scope>NUCLEOTIDE SEQUENCE [LARGE SCALE GENOMIC DNA]</scope>
    <source>
        <strain evidence="4 5">G18</strain>
    </source>
</reference>
<dbReference type="Gene3D" id="2.20.200.10">
    <property type="entry name" value="Outer membrane efflux proteins (OEP)"/>
    <property type="match status" value="1"/>
</dbReference>